<evidence type="ECO:0000256" key="2">
    <source>
        <dbReference type="SAM" id="Phobius"/>
    </source>
</evidence>
<gene>
    <name evidence="4" type="primary">comEA</name>
    <name evidence="4" type="ORF">UL81_08730</name>
</gene>
<dbReference type="PANTHER" id="PTHR21180">
    <property type="entry name" value="ENDONUCLEASE/EXONUCLEASE/PHOSPHATASE FAMILY DOMAIN-CONTAINING PROTEIN 1"/>
    <property type="match status" value="1"/>
</dbReference>
<dbReference type="RefSeq" id="WP_046453490.1">
    <property type="nucleotide sequence ID" value="NZ_CP011311.1"/>
</dbReference>
<dbReference type="Pfam" id="PF12836">
    <property type="entry name" value="HHH_3"/>
    <property type="match status" value="1"/>
</dbReference>
<name>A0A0F6TBQ7_9CORY</name>
<dbReference type="InterPro" id="IPR010994">
    <property type="entry name" value="RuvA_2-like"/>
</dbReference>
<dbReference type="EMBL" id="CP011311">
    <property type="protein sequence ID" value="AKE39696.1"/>
    <property type="molecule type" value="Genomic_DNA"/>
</dbReference>
<keyword evidence="2" id="KW-0472">Membrane</keyword>
<sequence length="220" mass="22752">MGKPHVSDRLRELSRPTGEEELLAVDYPRPRLRIPAWQAAIVAVVGVAGVVLWLGLSSQESMPEPAAVSESATEAPASVVVSVIGEVDNPGLVTLAPDARVADALAIAQPRSDAELTVLNHAQKLTDGQQIHVLPKGAAPAEPQDMEGGAPDSVGAGGGISLNTASVEELKELSGVGEVTAAAIVAYREENGGFSSIEEIQEVSGIGPAKYAQLKDQVQL</sequence>
<dbReference type="AlphaFoldDB" id="A0A0F6TBQ7"/>
<feature type="transmembrane region" description="Helical" evidence="2">
    <location>
        <begin position="36"/>
        <end position="56"/>
    </location>
</feature>
<dbReference type="NCBIfam" id="TIGR00426">
    <property type="entry name" value="competence protein ComEA helix-hairpin-helix repeat region"/>
    <property type="match status" value="1"/>
</dbReference>
<dbReference type="InterPro" id="IPR004509">
    <property type="entry name" value="Competence_ComEA_HhH"/>
</dbReference>
<dbReference type="InterPro" id="IPR051675">
    <property type="entry name" value="Endo/Exo/Phosphatase_dom_1"/>
</dbReference>
<dbReference type="OrthoDB" id="9758724at2"/>
<evidence type="ECO:0000313" key="4">
    <source>
        <dbReference type="EMBL" id="AKE39696.1"/>
    </source>
</evidence>
<evidence type="ECO:0000313" key="5">
    <source>
        <dbReference type="Proteomes" id="UP000033566"/>
    </source>
</evidence>
<keyword evidence="5" id="KW-1185">Reference proteome</keyword>
<dbReference type="GO" id="GO:0015627">
    <property type="term" value="C:type II protein secretion system complex"/>
    <property type="evidence" value="ECO:0007669"/>
    <property type="project" value="TreeGrafter"/>
</dbReference>
<organism evidence="4 5">
    <name type="scientific">Corynebacterium camporealensis</name>
    <dbReference type="NCBI Taxonomy" id="161896"/>
    <lineage>
        <taxon>Bacteria</taxon>
        <taxon>Bacillati</taxon>
        <taxon>Actinomycetota</taxon>
        <taxon>Actinomycetes</taxon>
        <taxon>Mycobacteriales</taxon>
        <taxon>Corynebacteriaceae</taxon>
        <taxon>Corynebacterium</taxon>
    </lineage>
</organism>
<reference evidence="4 5" key="1">
    <citation type="journal article" date="2015" name="Genome Announc.">
        <title>Complete Genome Sequence of Corynebacterium camporealensis DSM 44610, Isolated from the Milk of a Manchega Sheep with Subclinical Mastitis.</title>
        <authorList>
            <person name="Ruckert C."/>
            <person name="Albersmeier A."/>
            <person name="Winkler A."/>
            <person name="Tauch A."/>
        </authorList>
    </citation>
    <scope>NUCLEOTIDE SEQUENCE [LARGE SCALE GENOMIC DNA]</scope>
    <source>
        <strain evidence="4 5">DSM 44610</strain>
    </source>
</reference>
<dbReference type="Gene3D" id="1.10.150.280">
    <property type="entry name" value="AF1531-like domain"/>
    <property type="match status" value="1"/>
</dbReference>
<dbReference type="InterPro" id="IPR003583">
    <property type="entry name" value="Hlx-hairpin-Hlx_DNA-bd_motif"/>
</dbReference>
<feature type="region of interest" description="Disordered" evidence="1">
    <location>
        <begin position="138"/>
        <end position="160"/>
    </location>
</feature>
<dbReference type="PATRIC" id="fig|161896.4.peg.1710"/>
<keyword evidence="2" id="KW-0812">Transmembrane</keyword>
<keyword evidence="2" id="KW-1133">Transmembrane helix</keyword>
<dbReference type="Proteomes" id="UP000033566">
    <property type="component" value="Chromosome"/>
</dbReference>
<protein>
    <submittedName>
        <fullName evidence="4">Competence protein ComEA-like protein with helix-hairpin-helix repeat region</fullName>
    </submittedName>
</protein>
<dbReference type="GO" id="GO:0003677">
    <property type="term" value="F:DNA binding"/>
    <property type="evidence" value="ECO:0007669"/>
    <property type="project" value="InterPro"/>
</dbReference>
<feature type="domain" description="Helix-hairpin-helix DNA-binding motif class 1" evidence="3">
    <location>
        <begin position="168"/>
        <end position="187"/>
    </location>
</feature>
<dbReference type="PANTHER" id="PTHR21180:SF32">
    <property type="entry name" value="ENDONUCLEASE_EXONUCLEASE_PHOSPHATASE FAMILY DOMAIN-CONTAINING PROTEIN 1"/>
    <property type="match status" value="1"/>
</dbReference>
<feature type="domain" description="Helix-hairpin-helix DNA-binding motif class 1" evidence="3">
    <location>
        <begin position="198"/>
        <end position="217"/>
    </location>
</feature>
<evidence type="ECO:0000256" key="1">
    <source>
        <dbReference type="SAM" id="MobiDB-lite"/>
    </source>
</evidence>
<proteinExistence type="predicted"/>
<dbReference type="SMART" id="SM00278">
    <property type="entry name" value="HhH1"/>
    <property type="match status" value="2"/>
</dbReference>
<dbReference type="KEGG" id="ccj:UL81_08730"/>
<evidence type="ECO:0000259" key="3">
    <source>
        <dbReference type="SMART" id="SM00278"/>
    </source>
</evidence>
<dbReference type="HOGENOM" id="CLU_052011_1_1_11"/>
<dbReference type="GO" id="GO:0006281">
    <property type="term" value="P:DNA repair"/>
    <property type="evidence" value="ECO:0007669"/>
    <property type="project" value="InterPro"/>
</dbReference>
<dbReference type="SUPFAM" id="SSF47781">
    <property type="entry name" value="RuvA domain 2-like"/>
    <property type="match status" value="1"/>
</dbReference>
<accession>A0A0F6TBQ7</accession>
<dbReference type="GO" id="GO:0015628">
    <property type="term" value="P:protein secretion by the type II secretion system"/>
    <property type="evidence" value="ECO:0007669"/>
    <property type="project" value="TreeGrafter"/>
</dbReference>